<name>A0A5M3WH41_9ACTN</name>
<accession>A0A5M3WH41</accession>
<gene>
    <name evidence="2" type="ORF">Amac_016210</name>
</gene>
<comment type="caution">
    <text evidence="2">The sequence shown here is derived from an EMBL/GenBank/DDBJ whole genome shotgun (WGS) entry which is preliminary data.</text>
</comment>
<sequence length="259" mass="28455">MCNPRRIRVRATRLLAESWDHEVRRSVELTDQVVGEARVRERLSRSVGLPTLTALARVLGRTEGWEEGEDGVFRHPLDGGVLSYDPDSRDLEIVARVSDRVRATGAARATVRAEIRDTVAATGIGTYYDDEWGGITEEDATREANRDAEVALDAAAETARAKQREQAEKAHGDVLAGQAHRNALDTLAVLRGARERELADEASRLLTDIGADARALFHRALAEAYRDAILAYARTRRATGISSTEGPDGVLDIEFELEV</sequence>
<evidence type="ECO:0000313" key="2">
    <source>
        <dbReference type="EMBL" id="GES08026.1"/>
    </source>
</evidence>
<dbReference type="EMBL" id="BLAE01000008">
    <property type="protein sequence ID" value="GES08026.1"/>
    <property type="molecule type" value="Genomic_DNA"/>
</dbReference>
<organism evidence="2 3">
    <name type="scientific">Acrocarpospora macrocephala</name>
    <dbReference type="NCBI Taxonomy" id="150177"/>
    <lineage>
        <taxon>Bacteria</taxon>
        <taxon>Bacillati</taxon>
        <taxon>Actinomycetota</taxon>
        <taxon>Actinomycetes</taxon>
        <taxon>Streptosporangiales</taxon>
        <taxon>Streptosporangiaceae</taxon>
        <taxon>Acrocarpospora</taxon>
    </lineage>
</organism>
<dbReference type="Pfam" id="PF20000">
    <property type="entry name" value="fvmX2"/>
    <property type="match status" value="1"/>
</dbReference>
<dbReference type="Proteomes" id="UP000331127">
    <property type="component" value="Unassembled WGS sequence"/>
</dbReference>
<feature type="domain" description="FtsH ternary system" evidence="1">
    <location>
        <begin position="1"/>
        <end position="256"/>
    </location>
</feature>
<evidence type="ECO:0000313" key="3">
    <source>
        <dbReference type="Proteomes" id="UP000331127"/>
    </source>
</evidence>
<protein>
    <recommendedName>
        <fullName evidence="1">FtsH ternary system domain-containing protein</fullName>
    </recommendedName>
</protein>
<keyword evidence="3" id="KW-1185">Reference proteome</keyword>
<evidence type="ECO:0000259" key="1">
    <source>
        <dbReference type="Pfam" id="PF20000"/>
    </source>
</evidence>
<dbReference type="InterPro" id="IPR045482">
    <property type="entry name" value="fvmX2"/>
</dbReference>
<dbReference type="RefSeq" id="WP_155353716.1">
    <property type="nucleotide sequence ID" value="NZ_BLAE01000008.1"/>
</dbReference>
<dbReference type="OrthoDB" id="3695780at2"/>
<dbReference type="AlphaFoldDB" id="A0A5M3WH41"/>
<proteinExistence type="predicted"/>
<reference evidence="2 3" key="1">
    <citation type="submission" date="2019-10" db="EMBL/GenBank/DDBJ databases">
        <title>Whole genome shotgun sequence of Acrocarpospora macrocephala NBRC 16266.</title>
        <authorList>
            <person name="Ichikawa N."/>
            <person name="Kimura A."/>
            <person name="Kitahashi Y."/>
            <person name="Komaki H."/>
            <person name="Oguchi A."/>
        </authorList>
    </citation>
    <scope>NUCLEOTIDE SEQUENCE [LARGE SCALE GENOMIC DNA]</scope>
    <source>
        <strain evidence="2 3">NBRC 16266</strain>
    </source>
</reference>